<feature type="compositionally biased region" description="Gly residues" evidence="1">
    <location>
        <begin position="418"/>
        <end position="430"/>
    </location>
</feature>
<name>A0A915I2V9_ROMCU</name>
<evidence type="ECO:0000256" key="1">
    <source>
        <dbReference type="SAM" id="MobiDB-lite"/>
    </source>
</evidence>
<reference evidence="3" key="1">
    <citation type="submission" date="2022-11" db="UniProtKB">
        <authorList>
            <consortium name="WormBaseParasite"/>
        </authorList>
    </citation>
    <scope>IDENTIFICATION</scope>
</reference>
<feature type="compositionally biased region" description="Basic and acidic residues" evidence="1">
    <location>
        <begin position="268"/>
        <end position="281"/>
    </location>
</feature>
<feature type="region of interest" description="Disordered" evidence="1">
    <location>
        <begin position="268"/>
        <end position="291"/>
    </location>
</feature>
<dbReference type="Proteomes" id="UP000887565">
    <property type="component" value="Unplaced"/>
</dbReference>
<evidence type="ECO:0000313" key="2">
    <source>
        <dbReference type="Proteomes" id="UP000887565"/>
    </source>
</evidence>
<protein>
    <submittedName>
        <fullName evidence="3">Uncharacterized protein</fullName>
    </submittedName>
</protein>
<accession>A0A915I2V9</accession>
<organism evidence="2 3">
    <name type="scientific">Romanomermis culicivorax</name>
    <name type="common">Nematode worm</name>
    <dbReference type="NCBI Taxonomy" id="13658"/>
    <lineage>
        <taxon>Eukaryota</taxon>
        <taxon>Metazoa</taxon>
        <taxon>Ecdysozoa</taxon>
        <taxon>Nematoda</taxon>
        <taxon>Enoplea</taxon>
        <taxon>Dorylaimia</taxon>
        <taxon>Mermithida</taxon>
        <taxon>Mermithoidea</taxon>
        <taxon>Mermithidae</taxon>
        <taxon>Romanomermis</taxon>
    </lineage>
</organism>
<feature type="compositionally biased region" description="Polar residues" evidence="1">
    <location>
        <begin position="395"/>
        <end position="408"/>
    </location>
</feature>
<keyword evidence="2" id="KW-1185">Reference proteome</keyword>
<feature type="region of interest" description="Disordered" evidence="1">
    <location>
        <begin position="395"/>
        <end position="443"/>
    </location>
</feature>
<proteinExistence type="predicted"/>
<dbReference type="AlphaFoldDB" id="A0A915I2V9"/>
<dbReference type="WBParaSite" id="nRc.2.0.1.t08462-RA">
    <property type="protein sequence ID" value="nRc.2.0.1.t08462-RA"/>
    <property type="gene ID" value="nRc.2.0.1.g08462"/>
</dbReference>
<sequence>LKNEEVVRDRVKYEHLRKIIWTPLSAKTSKNQGNLTFDQQKALCQLAQTLKIFCAIHNFVVPNTYVSQIENFLIGIHTTAECINLRLARIGWYHIRNYLNKSYNIPVQLRILWIFDHAATIHVSGSGAGPPIQKLLNNLLLAPVFASSLVVLINADDCILIYSIPVIIEAESIFIIAFVATCLVFRLDSYQFCQALGSMVTRTPTLANGGIAQAPPRTPINPALSIGYTLGQDCDFMVVHQCMQSSNTSADPMAGMKAAMENCFTRSHQEGGWRGQDDHHGGGGSGENRGEQGFQAILNQSCPDSTSAKNVQSCMDNLRSSMQQQLQNLGSRPRFGNPSSMKSQMCAKKASCMSQLSSTCQTQWTQIKSQLCTCTQNEISTKSATLEAQIQACSSSSSGTTAQPATAASSGKGWNKNRGGGRSMGQGKMGRGGEHGQGRSGDNGLQKMAEWFCNDPCANN</sequence>
<evidence type="ECO:0000313" key="3">
    <source>
        <dbReference type="WBParaSite" id="nRc.2.0.1.t08462-RA"/>
    </source>
</evidence>